<dbReference type="AlphaFoldDB" id="A0A8J2SQQ6"/>
<sequence length="156" mass="17103">TSTTSSRSSTGWTAASKVCARLLLLLTHVQARGQQIGQIFFLLLLDLLLRRGLGHGDARRLGRVGIKTLEVREALLRLFDQFIVLRDDVVVQKLVLRRDHEGLQADEALLGVAVLLGFRFGRFSFFLALALLLGVARARGVRLGDVGALSHCCEVA</sequence>
<proteinExistence type="predicted"/>
<gene>
    <name evidence="1" type="ORF">PECAL_3P16040</name>
</gene>
<evidence type="ECO:0000313" key="1">
    <source>
        <dbReference type="EMBL" id="CAH0371652.1"/>
    </source>
</evidence>
<comment type="caution">
    <text evidence="1">The sequence shown here is derived from an EMBL/GenBank/DDBJ whole genome shotgun (WGS) entry which is preliminary data.</text>
</comment>
<keyword evidence="2" id="KW-1185">Reference proteome</keyword>
<organism evidence="1 2">
    <name type="scientific">Pelagomonas calceolata</name>
    <dbReference type="NCBI Taxonomy" id="35677"/>
    <lineage>
        <taxon>Eukaryota</taxon>
        <taxon>Sar</taxon>
        <taxon>Stramenopiles</taxon>
        <taxon>Ochrophyta</taxon>
        <taxon>Pelagophyceae</taxon>
        <taxon>Pelagomonadales</taxon>
        <taxon>Pelagomonadaceae</taxon>
        <taxon>Pelagomonas</taxon>
    </lineage>
</organism>
<accession>A0A8J2SQQ6</accession>
<dbReference type="EMBL" id="CAKKNE010000003">
    <property type="protein sequence ID" value="CAH0371652.1"/>
    <property type="molecule type" value="Genomic_DNA"/>
</dbReference>
<dbReference type="Proteomes" id="UP000789595">
    <property type="component" value="Unassembled WGS sequence"/>
</dbReference>
<name>A0A8J2SQQ6_9STRA</name>
<protein>
    <submittedName>
        <fullName evidence="1">Uncharacterized protein</fullName>
    </submittedName>
</protein>
<feature type="non-terminal residue" evidence="1">
    <location>
        <position position="156"/>
    </location>
</feature>
<reference evidence="1" key="1">
    <citation type="submission" date="2021-11" db="EMBL/GenBank/DDBJ databases">
        <authorList>
            <consortium name="Genoscope - CEA"/>
            <person name="William W."/>
        </authorList>
    </citation>
    <scope>NUCLEOTIDE SEQUENCE</scope>
</reference>
<evidence type="ECO:0000313" key="2">
    <source>
        <dbReference type="Proteomes" id="UP000789595"/>
    </source>
</evidence>